<feature type="region of interest" description="Disordered" evidence="3">
    <location>
        <begin position="1"/>
        <end position="27"/>
    </location>
</feature>
<dbReference type="CDD" id="cd18873">
    <property type="entry name" value="NUDIX_NadM_like"/>
    <property type="match status" value="1"/>
</dbReference>
<dbReference type="AlphaFoldDB" id="A0A6J4VXE8"/>
<name>A0A6J4VXE8_9BACT</name>
<dbReference type="SUPFAM" id="SSF46785">
    <property type="entry name" value="Winged helix' DNA-binding domain"/>
    <property type="match status" value="1"/>
</dbReference>
<protein>
    <recommendedName>
        <fullName evidence="4">Nudix hydrolase domain-containing protein</fullName>
    </recommendedName>
</protein>
<dbReference type="InterPro" id="IPR000086">
    <property type="entry name" value="NUDIX_hydrolase_dom"/>
</dbReference>
<dbReference type="PROSITE" id="PS00893">
    <property type="entry name" value="NUDIX_BOX"/>
    <property type="match status" value="1"/>
</dbReference>
<accession>A0A6J4VXE8</accession>
<dbReference type="Gene3D" id="3.90.79.10">
    <property type="entry name" value="Nucleoside Triphosphate Pyrophosphohydrolase"/>
    <property type="match status" value="1"/>
</dbReference>
<dbReference type="InterPro" id="IPR020476">
    <property type="entry name" value="Nudix_hydrolase"/>
</dbReference>
<reference evidence="5" key="1">
    <citation type="submission" date="2020-02" db="EMBL/GenBank/DDBJ databases">
        <authorList>
            <person name="Meier V. D."/>
        </authorList>
    </citation>
    <scope>NUCLEOTIDE SEQUENCE</scope>
    <source>
        <strain evidence="5">AVDCRST_MAG88</strain>
    </source>
</reference>
<dbReference type="PRINTS" id="PR00502">
    <property type="entry name" value="NUDIXFAMILY"/>
</dbReference>
<keyword evidence="1 2" id="KW-0378">Hydrolase</keyword>
<dbReference type="InterPro" id="IPR036390">
    <property type="entry name" value="WH_DNA-bd_sf"/>
</dbReference>
<feature type="domain" description="Nudix hydrolase" evidence="4">
    <location>
        <begin position="30"/>
        <end position="164"/>
    </location>
</feature>
<evidence type="ECO:0000313" key="5">
    <source>
        <dbReference type="EMBL" id="CAA9586007.1"/>
    </source>
</evidence>
<dbReference type="Gene3D" id="1.10.10.10">
    <property type="entry name" value="Winged helix-like DNA-binding domain superfamily/Winged helix DNA-binding domain"/>
    <property type="match status" value="1"/>
</dbReference>
<evidence type="ECO:0000256" key="2">
    <source>
        <dbReference type="RuleBase" id="RU003476"/>
    </source>
</evidence>
<dbReference type="PANTHER" id="PTHR43736:SF4">
    <property type="entry name" value="SLR1690 PROTEIN"/>
    <property type="match status" value="1"/>
</dbReference>
<proteinExistence type="inferred from homology"/>
<dbReference type="PANTHER" id="PTHR43736">
    <property type="entry name" value="ADP-RIBOSE PYROPHOSPHATASE"/>
    <property type="match status" value="1"/>
</dbReference>
<dbReference type="InterPro" id="IPR020084">
    <property type="entry name" value="NUDIX_hydrolase_CS"/>
</dbReference>
<sequence length="245" mass="27293">MTGATGVETRSRPGGEPQGGASAGGQAQRHRYPAVAVDMVIFTVGADDLAVLLVRRRGEPFAGRWAIPGGFVEEDESLDAAAARELREETGVADVYLEQLYTFGEPRRDPRGRVISVAYYALLRHPPAATAGDDAADARWFPLRDLPPLAFDHAEILDYALSRLRAKVEYTNIVYSLLPDLFTLTELQRVYEIILGRTLDKRNFRKKIGSLDLVEPTGGERRDGAHRPAKLYRFRSREPIIVEIF</sequence>
<dbReference type="PROSITE" id="PS51462">
    <property type="entry name" value="NUDIX"/>
    <property type="match status" value="1"/>
</dbReference>
<evidence type="ECO:0000256" key="1">
    <source>
        <dbReference type="ARBA" id="ARBA00022801"/>
    </source>
</evidence>
<gene>
    <name evidence="5" type="ORF">AVDCRST_MAG88-3950</name>
</gene>
<dbReference type="GO" id="GO:0016787">
    <property type="term" value="F:hydrolase activity"/>
    <property type="evidence" value="ECO:0007669"/>
    <property type="project" value="UniProtKB-KW"/>
</dbReference>
<dbReference type="InterPro" id="IPR015797">
    <property type="entry name" value="NUDIX_hydrolase-like_dom_sf"/>
</dbReference>
<dbReference type="Pfam" id="PF00293">
    <property type="entry name" value="NUDIX"/>
    <property type="match status" value="1"/>
</dbReference>
<evidence type="ECO:0000256" key="3">
    <source>
        <dbReference type="SAM" id="MobiDB-lite"/>
    </source>
</evidence>
<dbReference type="InterPro" id="IPR036388">
    <property type="entry name" value="WH-like_DNA-bd_sf"/>
</dbReference>
<dbReference type="SUPFAM" id="SSF55811">
    <property type="entry name" value="Nudix"/>
    <property type="match status" value="1"/>
</dbReference>
<comment type="similarity">
    <text evidence="2">Belongs to the Nudix hydrolase family.</text>
</comment>
<dbReference type="EMBL" id="CADCWM010000973">
    <property type="protein sequence ID" value="CAA9586007.1"/>
    <property type="molecule type" value="Genomic_DNA"/>
</dbReference>
<evidence type="ECO:0000259" key="4">
    <source>
        <dbReference type="PROSITE" id="PS51462"/>
    </source>
</evidence>
<dbReference type="InterPro" id="IPR054105">
    <property type="entry name" value="WHD_NrtR"/>
</dbReference>
<organism evidence="5">
    <name type="scientific">uncultured Thermomicrobiales bacterium</name>
    <dbReference type="NCBI Taxonomy" id="1645740"/>
    <lineage>
        <taxon>Bacteria</taxon>
        <taxon>Pseudomonadati</taxon>
        <taxon>Thermomicrobiota</taxon>
        <taxon>Thermomicrobia</taxon>
        <taxon>Thermomicrobiales</taxon>
        <taxon>environmental samples</taxon>
    </lineage>
</organism>
<dbReference type="Pfam" id="PF21906">
    <property type="entry name" value="WHD_NrtR"/>
    <property type="match status" value="1"/>
</dbReference>